<evidence type="ECO:0000256" key="2">
    <source>
        <dbReference type="ARBA" id="ARBA00006825"/>
    </source>
</evidence>
<dbReference type="Pfam" id="PF08436">
    <property type="entry name" value="DXP_redisom_C"/>
    <property type="match status" value="1"/>
</dbReference>
<dbReference type="PANTHER" id="PTHR30525:SF0">
    <property type="entry name" value="1-DEOXY-D-XYLULOSE 5-PHOSPHATE REDUCTOISOMERASE, CHLOROPLASTIC"/>
    <property type="match status" value="1"/>
</dbReference>
<comment type="catalytic activity">
    <reaction evidence="8">
        <text>2-C-methyl-D-erythritol 4-phosphate + NADP(+) = 1-deoxy-D-xylulose 5-phosphate + NADPH + H(+)</text>
        <dbReference type="Rhea" id="RHEA:13717"/>
        <dbReference type="ChEBI" id="CHEBI:15378"/>
        <dbReference type="ChEBI" id="CHEBI:57783"/>
        <dbReference type="ChEBI" id="CHEBI:57792"/>
        <dbReference type="ChEBI" id="CHEBI:58262"/>
        <dbReference type="ChEBI" id="CHEBI:58349"/>
        <dbReference type="EC" id="1.1.1.267"/>
    </reaction>
    <physiologicalReaction direction="right-to-left" evidence="8">
        <dbReference type="Rhea" id="RHEA:13719"/>
    </physiologicalReaction>
</comment>
<evidence type="ECO:0000313" key="14">
    <source>
        <dbReference type="Proteomes" id="UP000279029"/>
    </source>
</evidence>
<evidence type="ECO:0000256" key="1">
    <source>
        <dbReference type="ARBA" id="ARBA00005094"/>
    </source>
</evidence>
<dbReference type="FunFam" id="3.40.50.720:FF:000045">
    <property type="entry name" value="1-deoxy-D-xylulose 5-phosphate reductoisomerase"/>
    <property type="match status" value="1"/>
</dbReference>
<feature type="binding site" evidence="9">
    <location>
        <position position="13"/>
    </location>
    <ligand>
        <name>NADPH</name>
        <dbReference type="ChEBI" id="CHEBI:57783"/>
    </ligand>
</feature>
<dbReference type="Proteomes" id="UP000279029">
    <property type="component" value="Chromosome"/>
</dbReference>
<feature type="domain" description="1-deoxy-D-xylulose 5-phosphate reductoisomerase N-terminal" evidence="10">
    <location>
        <begin position="4"/>
        <end position="128"/>
    </location>
</feature>
<keyword evidence="9" id="KW-0460">Magnesium</keyword>
<feature type="binding site" evidence="9">
    <location>
        <position position="195"/>
    </location>
    <ligand>
        <name>1-deoxy-D-xylulose 5-phosphate</name>
        <dbReference type="ChEBI" id="CHEBI:57792"/>
    </ligand>
</feature>
<dbReference type="UniPathway" id="UPA00056">
    <property type="reaction ID" value="UER00092"/>
</dbReference>
<feature type="binding site" evidence="9">
    <location>
        <position position="11"/>
    </location>
    <ligand>
        <name>NADPH</name>
        <dbReference type="ChEBI" id="CHEBI:57783"/>
    </ligand>
</feature>
<dbReference type="InterPro" id="IPR013644">
    <property type="entry name" value="DXP_reductoisomerase_C"/>
</dbReference>
<evidence type="ECO:0000256" key="7">
    <source>
        <dbReference type="ARBA" id="ARBA00023229"/>
    </source>
</evidence>
<dbReference type="PANTHER" id="PTHR30525">
    <property type="entry name" value="1-DEOXY-D-XYLULOSE 5-PHOSPHATE REDUCTOISOMERASE"/>
    <property type="match status" value="1"/>
</dbReference>
<dbReference type="InterPro" id="IPR026877">
    <property type="entry name" value="DXPR_C"/>
</dbReference>
<dbReference type="NCBIfam" id="NF009114">
    <property type="entry name" value="PRK12464.1"/>
    <property type="match status" value="1"/>
</dbReference>
<feature type="binding site" evidence="9">
    <location>
        <position position="10"/>
    </location>
    <ligand>
        <name>NADPH</name>
        <dbReference type="ChEBI" id="CHEBI:57783"/>
    </ligand>
</feature>
<gene>
    <name evidence="9 13" type="primary">dxr</name>
    <name evidence="13" type="ORF">PATL70BA_0429</name>
</gene>
<evidence type="ECO:0000256" key="6">
    <source>
        <dbReference type="ARBA" id="ARBA00023211"/>
    </source>
</evidence>
<keyword evidence="14" id="KW-1185">Reference proteome</keyword>
<feature type="binding site" evidence="9">
    <location>
        <position position="146"/>
    </location>
    <ligand>
        <name>Mn(2+)</name>
        <dbReference type="ChEBI" id="CHEBI:29035"/>
    </ligand>
</feature>
<feature type="binding site" evidence="9">
    <location>
        <position position="148"/>
    </location>
    <ligand>
        <name>Mn(2+)</name>
        <dbReference type="ChEBI" id="CHEBI:29035"/>
    </ligand>
</feature>
<feature type="binding site" evidence="9">
    <location>
        <position position="147"/>
    </location>
    <ligand>
        <name>1-deoxy-D-xylulose 5-phosphate</name>
        <dbReference type="ChEBI" id="CHEBI:57792"/>
    </ligand>
</feature>
<evidence type="ECO:0000313" key="13">
    <source>
        <dbReference type="EMBL" id="VDN46282.1"/>
    </source>
</evidence>
<dbReference type="SUPFAM" id="SSF69055">
    <property type="entry name" value="1-deoxy-D-xylulose-5-phosphate reductoisomerase, C-terminal domain"/>
    <property type="match status" value="1"/>
</dbReference>
<feature type="binding site" evidence="9">
    <location>
        <position position="217"/>
    </location>
    <ligand>
        <name>1-deoxy-D-xylulose 5-phosphate</name>
        <dbReference type="ChEBI" id="CHEBI:57792"/>
    </ligand>
</feature>
<sequence length="378" mass="41773">MRKITILGSTGSIGKQTLEVIREQKNIEVVALTANQNIDLLEQQILEFNPKCVVVMDEKKAQQLQKKIGHKTEVLWGMDGLITVATLSEINLVVTAVVGMIGLRPTIAAIKSGKDIALANKETLVTAGAIIMDLVKKHKVQLLPVDSEHSAIFQCLDGAQASTVASIILTASGGPFRGYSKERLEEVTLEQALKHPNWSMGAKITIDSSTLVNKGLEVIEAKWLFDLRSEQIQVVVHPQSIVHSMVEFIDGSIIAQMGLPDMKLPIQYALAYPDRVSNSYPRLKLSEIGILTFEEPDLQVFKGLGLAYDALKEGGSMPIVYNAANESAVDMFLKREIQYNDIVKIIENAMLKHDVAQCTDETDVIEIESWTRNIVRNR</sequence>
<dbReference type="InterPro" id="IPR003821">
    <property type="entry name" value="DXP_reductoisomerase"/>
</dbReference>
<proteinExistence type="inferred from homology"/>
<feature type="domain" description="DXP reductoisomerase C-terminal" evidence="12">
    <location>
        <begin position="257"/>
        <end position="373"/>
    </location>
</feature>
<keyword evidence="4 9" id="KW-0521">NADP</keyword>
<evidence type="ECO:0000256" key="5">
    <source>
        <dbReference type="ARBA" id="ARBA00023002"/>
    </source>
</evidence>
<keyword evidence="7 9" id="KW-0414">Isoprene biosynthesis</keyword>
<comment type="caution">
    <text evidence="9">Lacks conserved residue(s) required for the propagation of feature annotation.</text>
</comment>
<dbReference type="Gene3D" id="3.40.50.720">
    <property type="entry name" value="NAD(P)-binding Rossmann-like Domain"/>
    <property type="match status" value="1"/>
</dbReference>
<feature type="binding site" evidence="9">
    <location>
        <position position="213"/>
    </location>
    <ligand>
        <name>1-deoxy-D-xylulose 5-phosphate</name>
        <dbReference type="ChEBI" id="CHEBI:57792"/>
    </ligand>
</feature>
<evidence type="ECO:0000256" key="8">
    <source>
        <dbReference type="ARBA" id="ARBA00048543"/>
    </source>
</evidence>
<evidence type="ECO:0000259" key="12">
    <source>
        <dbReference type="Pfam" id="PF13288"/>
    </source>
</evidence>
<dbReference type="GO" id="GO:0016853">
    <property type="term" value="F:isomerase activity"/>
    <property type="evidence" value="ECO:0007669"/>
    <property type="project" value="UniProtKB-KW"/>
</dbReference>
<dbReference type="OrthoDB" id="9806546at2"/>
<dbReference type="InterPro" id="IPR036169">
    <property type="entry name" value="DXPR_C_sf"/>
</dbReference>
<dbReference type="EC" id="1.1.1.267" evidence="9"/>
<evidence type="ECO:0000256" key="3">
    <source>
        <dbReference type="ARBA" id="ARBA00022723"/>
    </source>
</evidence>
<evidence type="ECO:0000256" key="9">
    <source>
        <dbReference type="HAMAP-Rule" id="MF_00183"/>
    </source>
</evidence>
<feature type="binding site" evidence="9">
    <location>
        <position position="217"/>
    </location>
    <ligand>
        <name>Mn(2+)</name>
        <dbReference type="ChEBI" id="CHEBI:29035"/>
    </ligand>
</feature>
<dbReference type="PIRSF" id="PIRSF006205">
    <property type="entry name" value="Dxp_reductismrs"/>
    <property type="match status" value="1"/>
</dbReference>
<accession>A0A3P7RTT0</accession>
<organism evidence="13 14">
    <name type="scientific">Petrocella atlantisensis</name>
    <dbReference type="NCBI Taxonomy" id="2173034"/>
    <lineage>
        <taxon>Bacteria</taxon>
        <taxon>Bacillati</taxon>
        <taxon>Bacillota</taxon>
        <taxon>Clostridia</taxon>
        <taxon>Lachnospirales</taxon>
        <taxon>Vallitaleaceae</taxon>
        <taxon>Petrocella</taxon>
    </lineage>
</organism>
<dbReference type="AlphaFoldDB" id="A0A3P7RTT0"/>
<dbReference type="SUPFAM" id="SSF51735">
    <property type="entry name" value="NAD(P)-binding Rossmann-fold domains"/>
    <property type="match status" value="1"/>
</dbReference>
<evidence type="ECO:0000259" key="10">
    <source>
        <dbReference type="Pfam" id="PF02670"/>
    </source>
</evidence>
<feature type="binding site" evidence="9">
    <location>
        <position position="201"/>
    </location>
    <ligand>
        <name>NADPH</name>
        <dbReference type="ChEBI" id="CHEBI:57783"/>
    </ligand>
</feature>
<dbReference type="GO" id="GO:0070402">
    <property type="term" value="F:NADPH binding"/>
    <property type="evidence" value="ECO:0007669"/>
    <property type="project" value="InterPro"/>
</dbReference>
<reference evidence="13 14" key="1">
    <citation type="submission" date="2018-09" db="EMBL/GenBank/DDBJ databases">
        <authorList>
            <person name="Postec A."/>
        </authorList>
    </citation>
    <scope>NUCLEOTIDE SEQUENCE [LARGE SCALE GENOMIC DNA]</scope>
    <source>
        <strain evidence="13">70B-A</strain>
    </source>
</reference>
<name>A0A3P7RTT0_9FIRM</name>
<comment type="similarity">
    <text evidence="2 9">Belongs to the DXR family.</text>
</comment>
<dbReference type="EMBL" id="LR130778">
    <property type="protein sequence ID" value="VDN46282.1"/>
    <property type="molecule type" value="Genomic_DNA"/>
</dbReference>
<keyword evidence="6 9" id="KW-0464">Manganese</keyword>
<comment type="pathway">
    <text evidence="1 9">Isoprenoid biosynthesis; isopentenyl diphosphate biosynthesis via DXP pathway; isopentenyl diphosphate from 1-deoxy-D-xylulose 5-phosphate: step 1/6.</text>
</comment>
<feature type="binding site" evidence="9">
    <location>
        <position position="121"/>
    </location>
    <ligand>
        <name>1-deoxy-D-xylulose 5-phosphate</name>
        <dbReference type="ChEBI" id="CHEBI:57792"/>
    </ligand>
</feature>
<dbReference type="InterPro" id="IPR036291">
    <property type="entry name" value="NAD(P)-bd_dom_sf"/>
</dbReference>
<dbReference type="GO" id="GO:0030145">
    <property type="term" value="F:manganese ion binding"/>
    <property type="evidence" value="ECO:0007669"/>
    <property type="project" value="TreeGrafter"/>
</dbReference>
<dbReference type="Pfam" id="PF13288">
    <property type="entry name" value="DXPR_C"/>
    <property type="match status" value="1"/>
</dbReference>
<comment type="function">
    <text evidence="9">Catalyzes the NADPH-dependent rearrangement and reduction of 1-deoxy-D-xylulose-5-phosphate (DXP) to 2-C-methyl-D-erythritol 4-phosphate (MEP).</text>
</comment>
<feature type="binding site" evidence="9">
    <location>
        <position position="148"/>
    </location>
    <ligand>
        <name>1-deoxy-D-xylulose 5-phosphate</name>
        <dbReference type="ChEBI" id="CHEBI:57792"/>
    </ligand>
</feature>
<dbReference type="Gene3D" id="1.10.1740.10">
    <property type="match status" value="1"/>
</dbReference>
<comment type="cofactor">
    <cofactor evidence="9">
        <name>Mg(2+)</name>
        <dbReference type="ChEBI" id="CHEBI:18420"/>
    </cofactor>
    <cofactor evidence="9">
        <name>Mn(2+)</name>
        <dbReference type="ChEBI" id="CHEBI:29035"/>
    </cofactor>
</comment>
<feature type="binding site" evidence="9">
    <location>
        <position position="172"/>
    </location>
    <ligand>
        <name>1-deoxy-D-xylulose 5-phosphate</name>
        <dbReference type="ChEBI" id="CHEBI:57792"/>
    </ligand>
</feature>
<dbReference type="HAMAP" id="MF_00183">
    <property type="entry name" value="DXP_reductoisom"/>
    <property type="match status" value="1"/>
</dbReference>
<evidence type="ECO:0000259" key="11">
    <source>
        <dbReference type="Pfam" id="PF08436"/>
    </source>
</evidence>
<dbReference type="NCBIfam" id="TIGR00243">
    <property type="entry name" value="Dxr"/>
    <property type="match status" value="1"/>
</dbReference>
<feature type="domain" description="1-deoxy-D-xylulose 5-phosphate reductoisomerase C-terminal" evidence="11">
    <location>
        <begin position="142"/>
        <end position="225"/>
    </location>
</feature>
<dbReference type="SUPFAM" id="SSF55347">
    <property type="entry name" value="Glyceraldehyde-3-phosphate dehydrogenase-like, C-terminal domain"/>
    <property type="match status" value="1"/>
</dbReference>
<keyword evidence="13" id="KW-0413">Isomerase</keyword>
<feature type="binding site" evidence="9">
    <location>
        <position position="12"/>
    </location>
    <ligand>
        <name>NADPH</name>
        <dbReference type="ChEBI" id="CHEBI:57783"/>
    </ligand>
</feature>
<feature type="binding site" evidence="9">
    <location>
        <position position="208"/>
    </location>
    <ligand>
        <name>1-deoxy-D-xylulose 5-phosphate</name>
        <dbReference type="ChEBI" id="CHEBI:57792"/>
    </ligand>
</feature>
<dbReference type="GO" id="GO:0051484">
    <property type="term" value="P:isopentenyl diphosphate biosynthetic process, methylerythritol 4-phosphate pathway involved in terpenoid biosynthetic process"/>
    <property type="evidence" value="ECO:0007669"/>
    <property type="project" value="TreeGrafter"/>
</dbReference>
<feature type="binding site" evidence="9">
    <location>
        <position position="37"/>
    </location>
    <ligand>
        <name>NADPH</name>
        <dbReference type="ChEBI" id="CHEBI:57783"/>
    </ligand>
</feature>
<keyword evidence="5 9" id="KW-0560">Oxidoreductase</keyword>
<dbReference type="Pfam" id="PF02670">
    <property type="entry name" value="DXP_reductoisom"/>
    <property type="match status" value="1"/>
</dbReference>
<feature type="binding site" evidence="9">
    <location>
        <position position="214"/>
    </location>
    <ligand>
        <name>1-deoxy-D-xylulose 5-phosphate</name>
        <dbReference type="ChEBI" id="CHEBI:57792"/>
    </ligand>
</feature>
<keyword evidence="3 9" id="KW-0479">Metal-binding</keyword>
<dbReference type="GO" id="GO:0030604">
    <property type="term" value="F:1-deoxy-D-xylulose-5-phosphate reductoisomerase activity"/>
    <property type="evidence" value="ECO:0007669"/>
    <property type="project" value="UniProtKB-UniRule"/>
</dbReference>
<dbReference type="InterPro" id="IPR013512">
    <property type="entry name" value="DXP_reductoisomerase_N"/>
</dbReference>
<protein>
    <recommendedName>
        <fullName evidence="9">1-deoxy-D-xylulose 5-phosphate reductoisomerase</fullName>
        <shortName evidence="9">DXP reductoisomerase</shortName>
        <ecNumber evidence="9">1.1.1.267</ecNumber>
    </recommendedName>
    <alternativeName>
        <fullName evidence="9">1-deoxyxylulose-5-phosphate reductoisomerase</fullName>
    </alternativeName>
    <alternativeName>
        <fullName evidence="9">2-C-methyl-D-erythritol 4-phosphate synthase</fullName>
    </alternativeName>
</protein>
<feature type="binding site" evidence="9">
    <location>
        <position position="122"/>
    </location>
    <ligand>
        <name>NADPH</name>
        <dbReference type="ChEBI" id="CHEBI:57783"/>
    </ligand>
</feature>
<feature type="binding site" evidence="9">
    <location>
        <position position="120"/>
    </location>
    <ligand>
        <name>NADPH</name>
        <dbReference type="ChEBI" id="CHEBI:57783"/>
    </ligand>
</feature>
<dbReference type="RefSeq" id="WP_125135819.1">
    <property type="nucleotide sequence ID" value="NZ_LR130778.1"/>
</dbReference>
<evidence type="ECO:0000256" key="4">
    <source>
        <dbReference type="ARBA" id="ARBA00022857"/>
    </source>
</evidence>
<dbReference type="KEGG" id="cbar:PATL70BA_0429"/>